<name>A0A935T9D2_9PROT</name>
<gene>
    <name evidence="1" type="ORF">IPK02_09530</name>
</gene>
<comment type="caution">
    <text evidence="1">The sequence shown here is derived from an EMBL/GenBank/DDBJ whole genome shotgun (WGS) entry which is preliminary data.</text>
</comment>
<protein>
    <submittedName>
        <fullName evidence="1">MerR family transcriptional regulator</fullName>
    </submittedName>
</protein>
<dbReference type="Pfam" id="PF13591">
    <property type="entry name" value="MerR_2"/>
    <property type="match status" value="1"/>
</dbReference>
<dbReference type="AlphaFoldDB" id="A0A935T9D2"/>
<evidence type="ECO:0000313" key="1">
    <source>
        <dbReference type="EMBL" id="MBK7954166.1"/>
    </source>
</evidence>
<sequence length="106" mass="11750">MRDEEILIGSLMENSWLTLEQLAAACTVEPSWLMRHIEEGLFPHAESVAGVWCFSSPSLRRARRMRQLERDFDAVPELAALVADLLEELDDLRGGVGGVAAGRASR</sequence>
<accession>A0A935T9D2</accession>
<reference evidence="1 2" key="1">
    <citation type="submission" date="2020-10" db="EMBL/GenBank/DDBJ databases">
        <title>Connecting structure to function with the recovery of over 1000 high-quality activated sludge metagenome-assembled genomes encoding full-length rRNA genes using long-read sequencing.</title>
        <authorList>
            <person name="Singleton C.M."/>
            <person name="Petriglieri F."/>
            <person name="Kristensen J.M."/>
            <person name="Kirkegaard R.H."/>
            <person name="Michaelsen T.Y."/>
            <person name="Andersen M.H."/>
            <person name="Karst S.M."/>
            <person name="Dueholm M.S."/>
            <person name="Nielsen P.H."/>
            <person name="Albertsen M."/>
        </authorList>
    </citation>
    <scope>NUCLEOTIDE SEQUENCE [LARGE SCALE GENOMIC DNA]</scope>
    <source>
        <strain evidence="1">Fred_18-Q3-R57-64_BAT3C.720</strain>
    </source>
</reference>
<dbReference type="Proteomes" id="UP000706151">
    <property type="component" value="Unassembled WGS sequence"/>
</dbReference>
<dbReference type="EMBL" id="JADJOT010000008">
    <property type="protein sequence ID" value="MBK7954166.1"/>
    <property type="molecule type" value="Genomic_DNA"/>
</dbReference>
<organism evidence="1 2">
    <name type="scientific">Candidatus Accumulibacter affinis</name>
    <dbReference type="NCBI Taxonomy" id="2954384"/>
    <lineage>
        <taxon>Bacteria</taxon>
        <taxon>Pseudomonadati</taxon>
        <taxon>Pseudomonadota</taxon>
        <taxon>Betaproteobacteria</taxon>
        <taxon>Candidatus Accumulibacter</taxon>
    </lineage>
</organism>
<dbReference type="Gene3D" id="1.10.1660.10">
    <property type="match status" value="1"/>
</dbReference>
<proteinExistence type="predicted"/>
<evidence type="ECO:0000313" key="2">
    <source>
        <dbReference type="Proteomes" id="UP000706151"/>
    </source>
</evidence>